<name>U7QEJ4_9CYAN</name>
<dbReference type="Pfam" id="PF02941">
    <property type="entry name" value="FeThRed_A"/>
    <property type="match status" value="1"/>
</dbReference>
<protein>
    <submittedName>
        <fullName evidence="6">Ferredoxin-thioredoxin reductase, variable chain</fullName>
    </submittedName>
</protein>
<accession>U7QEJ4</accession>
<dbReference type="PANTHER" id="PTHR46937">
    <property type="entry name" value="FERREDOXIN-THIOREDOXIN REDUCTASE, VARIABLE CHAIN"/>
    <property type="match status" value="1"/>
</dbReference>
<evidence type="ECO:0000313" key="6">
    <source>
        <dbReference type="EMBL" id="ERT05475.1"/>
    </source>
</evidence>
<gene>
    <name evidence="6" type="primary">ftrV</name>
    <name evidence="6" type="ORF">M595_4582</name>
</gene>
<dbReference type="RefSeq" id="WP_023068297.1">
    <property type="nucleotide sequence ID" value="NZ_AUZM01000056.1"/>
</dbReference>
<keyword evidence="7" id="KW-1185">Reference proteome</keyword>
<dbReference type="Gene3D" id="2.30.30.50">
    <property type="match status" value="1"/>
</dbReference>
<dbReference type="EMBL" id="AUZM01000056">
    <property type="protein sequence ID" value="ERT05475.1"/>
    <property type="molecule type" value="Genomic_DNA"/>
</dbReference>
<dbReference type="GO" id="GO:0016491">
    <property type="term" value="F:oxidoreductase activity"/>
    <property type="evidence" value="ECO:0007669"/>
    <property type="project" value="UniProtKB-KW"/>
</dbReference>
<comment type="function">
    <text evidence="3">Variable subunit of the ferredoxin-thioredoxin reductase (FTR), which catalyzes the two-electron reduction of thioredoxins by the electrons provided by reduced ferredoxin.</text>
</comment>
<dbReference type="InterPro" id="IPR044166">
    <property type="entry name" value="FTRV"/>
</dbReference>
<reference evidence="6 7" key="1">
    <citation type="journal article" date="2013" name="Front. Microbiol.">
        <title>Comparative genomic analyses of the cyanobacterium, Lyngbya aestuarii BL J, a powerful hydrogen producer.</title>
        <authorList>
            <person name="Kothari A."/>
            <person name="Vaughn M."/>
            <person name="Garcia-Pichel F."/>
        </authorList>
    </citation>
    <scope>NUCLEOTIDE SEQUENCE [LARGE SCALE GENOMIC DNA]</scope>
    <source>
        <strain evidence="6 7">BL J</strain>
    </source>
</reference>
<dbReference type="AlphaFoldDB" id="U7QEJ4"/>
<evidence type="ECO:0000256" key="4">
    <source>
        <dbReference type="ARBA" id="ARBA00034490"/>
    </source>
</evidence>
<organism evidence="6 7">
    <name type="scientific">Lyngbya aestuarii BL J</name>
    <dbReference type="NCBI Taxonomy" id="1348334"/>
    <lineage>
        <taxon>Bacteria</taxon>
        <taxon>Bacillati</taxon>
        <taxon>Cyanobacteriota</taxon>
        <taxon>Cyanophyceae</taxon>
        <taxon>Oscillatoriophycideae</taxon>
        <taxon>Oscillatoriales</taxon>
        <taxon>Microcoleaceae</taxon>
        <taxon>Lyngbya</taxon>
    </lineage>
</organism>
<evidence type="ECO:0000259" key="5">
    <source>
        <dbReference type="Pfam" id="PF02941"/>
    </source>
</evidence>
<sequence length="75" mass="8622">MKVGDRVRVKTSIIVYIHPEHRNQPFDIKGLEGEIASIIEDWNGRPISPNLPIQVKFGDKFKVHLKSEELEVISE</sequence>
<proteinExistence type="inferred from homology"/>
<evidence type="ECO:0000313" key="7">
    <source>
        <dbReference type="Proteomes" id="UP000017127"/>
    </source>
</evidence>
<dbReference type="SUPFAM" id="SSF50090">
    <property type="entry name" value="Electron transport accessory proteins"/>
    <property type="match status" value="1"/>
</dbReference>
<dbReference type="GO" id="GO:0015979">
    <property type="term" value="P:photosynthesis"/>
    <property type="evidence" value="ECO:0007669"/>
    <property type="project" value="InterPro"/>
</dbReference>
<dbReference type="InterPro" id="IPR004207">
    <property type="entry name" value="Fd_thioredoxin_Rdtase_alpha"/>
</dbReference>
<comment type="caution">
    <text evidence="6">The sequence shown here is derived from an EMBL/GenBank/DDBJ whole genome shotgun (WGS) entry which is preliminary data.</text>
</comment>
<comment type="subunit">
    <text evidence="2">Heterodimer of subunit A (variable subunit) and subunit B (catalytic subunit). Heterodimeric FTR forms a complex with ferredoxin and thioredoxin.</text>
</comment>
<feature type="domain" description="Ferredoxin thioredoxin reductase alpha chain" evidence="5">
    <location>
        <begin position="3"/>
        <end position="69"/>
    </location>
</feature>
<dbReference type="PANTHER" id="PTHR46937:SF4">
    <property type="entry name" value="FERREDOXIN-THIOREDOXIN REDUCTASE SUBUNIT A1, CHLOROPLASTIC"/>
    <property type="match status" value="1"/>
</dbReference>
<keyword evidence="1" id="KW-0560">Oxidoreductase</keyword>
<evidence type="ECO:0000256" key="1">
    <source>
        <dbReference type="ARBA" id="ARBA00023002"/>
    </source>
</evidence>
<evidence type="ECO:0000256" key="2">
    <source>
        <dbReference type="ARBA" id="ARBA00026011"/>
    </source>
</evidence>
<dbReference type="OrthoDB" id="462709at2"/>
<dbReference type="Proteomes" id="UP000017127">
    <property type="component" value="Unassembled WGS sequence"/>
</dbReference>
<dbReference type="InterPro" id="IPR008990">
    <property type="entry name" value="Elect_transpt_acc-like_dom_sf"/>
</dbReference>
<evidence type="ECO:0000256" key="3">
    <source>
        <dbReference type="ARBA" id="ARBA00034474"/>
    </source>
</evidence>
<comment type="similarity">
    <text evidence="4">Belongs to the ferredoxin thioredoxin reductase alpha subunit family.</text>
</comment>